<dbReference type="InterPro" id="IPR014917">
    <property type="entry name" value="DUF1800"/>
</dbReference>
<comment type="caution">
    <text evidence="1">The sequence shown here is derived from an EMBL/GenBank/DDBJ whole genome shotgun (WGS) entry which is preliminary data.</text>
</comment>
<dbReference type="Pfam" id="PF08811">
    <property type="entry name" value="DUF1800"/>
    <property type="match status" value="1"/>
</dbReference>
<proteinExistence type="predicted"/>
<reference evidence="1 2" key="1">
    <citation type="submission" date="2019-06" db="EMBL/GenBank/DDBJ databases">
        <authorList>
            <person name="Meng X."/>
        </authorList>
    </citation>
    <scope>NUCLEOTIDE SEQUENCE [LARGE SCALE GENOMIC DNA]</scope>
    <source>
        <strain evidence="1 2">M625</strain>
    </source>
</reference>
<name>A0A504J0Y1_9FLAO</name>
<gene>
    <name evidence="1" type="ORF">FHK87_25540</name>
</gene>
<protein>
    <submittedName>
        <fullName evidence="1">DUF1800 domain-containing protein</fullName>
    </submittedName>
</protein>
<sequence>MTTQAMNAVSPLDPFVPSQNDPWNKRKVLHVYRRLGFGATQEMIKDGLRIGPSRLIDRLIKEAVDKVPTPAPKWGFWTKDRFDSSSKSLFEYRNEWKEQMIKDCLQDGLRGRLTLFWSNHFVTEDRVYNYPSYTFQYYNILQLHAIGNFKEFTHDIGLNPAMLVYLNGSQNNGNHPRRPPNENYARELYELFTLGDNNGYTENDIKETARALTGWTDIKKLGGPILFDQDTFDNNPKTIFGQTGNWGYDDVIDILFKEKSSRIAKFICDKLYRYFVNPNGNGGVVRELSELLIEKRFNLAPVLRKLFKSKHFLSGGVSGIIIKSPTDLIIPFIKEVEFQYVPTFKIEQATRNNLKDLGQALLSPPDVSGWPGDKDWINSSTLPARQDFLHGYIDRAWRRDKEQFRTLAKNLVEEETKNPALITKYIVNHFLSRPLLNASEYNVAIDVFKDEVPENYFEDDLWDLEASFVPKQVYQLVKHIVSIPEFQLK</sequence>
<dbReference type="Proteomes" id="UP000315540">
    <property type="component" value="Unassembled WGS sequence"/>
</dbReference>
<dbReference type="RefSeq" id="WP_140597721.1">
    <property type="nucleotide sequence ID" value="NZ_VFWZ01000011.1"/>
</dbReference>
<dbReference type="AlphaFoldDB" id="A0A504J0Y1"/>
<evidence type="ECO:0000313" key="2">
    <source>
        <dbReference type="Proteomes" id="UP000315540"/>
    </source>
</evidence>
<keyword evidence="2" id="KW-1185">Reference proteome</keyword>
<dbReference type="EMBL" id="VFWZ01000011">
    <property type="protein sequence ID" value="TPN81353.1"/>
    <property type="molecule type" value="Genomic_DNA"/>
</dbReference>
<organism evidence="1 2">
    <name type="scientific">Aquimarina algicola</name>
    <dbReference type="NCBI Taxonomy" id="2589995"/>
    <lineage>
        <taxon>Bacteria</taxon>
        <taxon>Pseudomonadati</taxon>
        <taxon>Bacteroidota</taxon>
        <taxon>Flavobacteriia</taxon>
        <taxon>Flavobacteriales</taxon>
        <taxon>Flavobacteriaceae</taxon>
        <taxon>Aquimarina</taxon>
    </lineage>
</organism>
<dbReference type="OrthoDB" id="9772295at2"/>
<accession>A0A504J0Y1</accession>
<evidence type="ECO:0000313" key="1">
    <source>
        <dbReference type="EMBL" id="TPN81353.1"/>
    </source>
</evidence>